<feature type="region of interest" description="Disordered" evidence="1">
    <location>
        <begin position="68"/>
        <end position="98"/>
    </location>
</feature>
<keyword evidence="3" id="KW-1185">Reference proteome</keyword>
<feature type="compositionally biased region" description="Polar residues" evidence="1">
    <location>
        <begin position="1"/>
        <end position="21"/>
    </location>
</feature>
<sequence length="145" mass="16192">MARPQTNSGIESSQQGAQQSCRMEVLQPEAWRRSTFRSLSLPPISCTDQSQSTSVSLSQWLISVSGASTPLGQQPLEDHQAPVGEHQDNSPRDAELNWEDEVSERVAYQLRIIGDEMNAIFQRRRVRIGLNVHVCSFLLSPSLTD</sequence>
<protein>
    <submittedName>
        <fullName evidence="2">BCL2 binding component 3</fullName>
    </submittedName>
</protein>
<feature type="region of interest" description="Disordered" evidence="1">
    <location>
        <begin position="1"/>
        <end position="24"/>
    </location>
</feature>
<evidence type="ECO:0000313" key="2">
    <source>
        <dbReference type="Ensembl" id="ENSSFOP00015009879.2"/>
    </source>
</evidence>
<reference evidence="2" key="2">
    <citation type="submission" date="2025-08" db="UniProtKB">
        <authorList>
            <consortium name="Ensembl"/>
        </authorList>
    </citation>
    <scope>IDENTIFICATION</scope>
</reference>
<reference evidence="2" key="3">
    <citation type="submission" date="2025-09" db="UniProtKB">
        <authorList>
            <consortium name="Ensembl"/>
        </authorList>
    </citation>
    <scope>IDENTIFICATION</scope>
</reference>
<dbReference type="Ensembl" id="ENSSFOT00015010015.2">
    <property type="protein sequence ID" value="ENSSFOP00015009879.2"/>
    <property type="gene ID" value="ENSSFOG00015029334.1"/>
</dbReference>
<proteinExistence type="predicted"/>
<organism evidence="2 3">
    <name type="scientific">Scleropages formosus</name>
    <name type="common">Asian bonytongue</name>
    <name type="synonym">Osteoglossum formosum</name>
    <dbReference type="NCBI Taxonomy" id="113540"/>
    <lineage>
        <taxon>Eukaryota</taxon>
        <taxon>Metazoa</taxon>
        <taxon>Chordata</taxon>
        <taxon>Craniata</taxon>
        <taxon>Vertebrata</taxon>
        <taxon>Euteleostomi</taxon>
        <taxon>Actinopterygii</taxon>
        <taxon>Neopterygii</taxon>
        <taxon>Teleostei</taxon>
        <taxon>Osteoglossocephala</taxon>
        <taxon>Osteoglossomorpha</taxon>
        <taxon>Osteoglossiformes</taxon>
        <taxon>Osteoglossidae</taxon>
        <taxon>Scleropages</taxon>
    </lineage>
</organism>
<dbReference type="Proteomes" id="UP000694397">
    <property type="component" value="Chromosome 10"/>
</dbReference>
<name>A0A8C9RDF5_SCLFO</name>
<reference evidence="2 3" key="1">
    <citation type="submission" date="2019-04" db="EMBL/GenBank/DDBJ databases">
        <authorList>
            <consortium name="Wellcome Sanger Institute Data Sharing"/>
        </authorList>
    </citation>
    <scope>NUCLEOTIDE SEQUENCE [LARGE SCALE GENOMIC DNA]</scope>
</reference>
<dbReference type="AlphaFoldDB" id="A0A8C9RDF5"/>
<evidence type="ECO:0000256" key="1">
    <source>
        <dbReference type="SAM" id="MobiDB-lite"/>
    </source>
</evidence>
<feature type="compositionally biased region" description="Basic and acidic residues" evidence="1">
    <location>
        <begin position="76"/>
        <end position="95"/>
    </location>
</feature>
<accession>A0A8C9RDF5</accession>
<evidence type="ECO:0000313" key="3">
    <source>
        <dbReference type="Proteomes" id="UP000694397"/>
    </source>
</evidence>
<dbReference type="GeneTree" id="ENSGT01020000230625"/>